<dbReference type="Gramene" id="PGSC0003DMT400091523">
    <property type="protein sequence ID" value="PGSC0003DMT400091523"/>
    <property type="gene ID" value="PGSC0003DMG400041094"/>
</dbReference>
<dbReference type="HOGENOM" id="CLU_150329_0_0_1"/>
<name>M1DMT6_SOLTU</name>
<protein>
    <submittedName>
        <fullName evidence="1">Uncharacterized protein</fullName>
    </submittedName>
</protein>
<accession>M1DMT6</accession>
<dbReference type="PaxDb" id="4113-PGSC0003DMT400091523"/>
<organism evidence="1 2">
    <name type="scientific">Solanum tuberosum</name>
    <name type="common">Potato</name>
    <dbReference type="NCBI Taxonomy" id="4113"/>
    <lineage>
        <taxon>Eukaryota</taxon>
        <taxon>Viridiplantae</taxon>
        <taxon>Streptophyta</taxon>
        <taxon>Embryophyta</taxon>
        <taxon>Tracheophyta</taxon>
        <taxon>Spermatophyta</taxon>
        <taxon>Magnoliopsida</taxon>
        <taxon>eudicotyledons</taxon>
        <taxon>Gunneridae</taxon>
        <taxon>Pentapetalae</taxon>
        <taxon>asterids</taxon>
        <taxon>lamiids</taxon>
        <taxon>Solanales</taxon>
        <taxon>Solanaceae</taxon>
        <taxon>Solanoideae</taxon>
        <taxon>Solaneae</taxon>
        <taxon>Solanum</taxon>
    </lineage>
</organism>
<evidence type="ECO:0000313" key="2">
    <source>
        <dbReference type="Proteomes" id="UP000011115"/>
    </source>
</evidence>
<keyword evidence="2" id="KW-1185">Reference proteome</keyword>
<reference evidence="2" key="1">
    <citation type="journal article" date="2011" name="Nature">
        <title>Genome sequence and analysis of the tuber crop potato.</title>
        <authorList>
            <consortium name="The Potato Genome Sequencing Consortium"/>
        </authorList>
    </citation>
    <scope>NUCLEOTIDE SEQUENCE [LARGE SCALE GENOMIC DNA]</scope>
    <source>
        <strain evidence="2">cv. DM1-3 516 R44</strain>
    </source>
</reference>
<evidence type="ECO:0000313" key="1">
    <source>
        <dbReference type="EnsemblPlants" id="PGSC0003DMT400091523"/>
    </source>
</evidence>
<dbReference type="EnsemblPlants" id="PGSC0003DMT400091523">
    <property type="protein sequence ID" value="PGSC0003DMT400091523"/>
    <property type="gene ID" value="PGSC0003DMG400041094"/>
</dbReference>
<sequence>MFDSLKINNKFSIYRHQKIVLADLSARLVGIAEKLGDSPFGVIRRRLALAFCMVVLCVIGRDSTASHNYSRNADRSFHRLFDPATSGLRVLEQRAEYVLSVNHQV</sequence>
<proteinExistence type="predicted"/>
<reference evidence="1" key="2">
    <citation type="submission" date="2015-06" db="UniProtKB">
        <authorList>
            <consortium name="EnsemblPlants"/>
        </authorList>
    </citation>
    <scope>IDENTIFICATION</scope>
    <source>
        <strain evidence="1">DM1-3 516 R44</strain>
    </source>
</reference>
<dbReference type="Proteomes" id="UP000011115">
    <property type="component" value="Unassembled WGS sequence"/>
</dbReference>
<dbReference type="InParanoid" id="M1DMT6"/>
<dbReference type="AlphaFoldDB" id="M1DMT6"/>